<keyword evidence="4 7" id="KW-0812">Transmembrane</keyword>
<protein>
    <recommendedName>
        <fullName evidence="7">UPF0266 membrane protein NCTC9997_02425</fullName>
    </recommendedName>
</protein>
<comment type="subcellular location">
    <subcellularLocation>
        <location evidence="1 7">Cell membrane</location>
        <topology evidence="1 7">Multi-pass membrane protein</topology>
    </subcellularLocation>
</comment>
<dbReference type="PIRSF" id="PIRSF020687">
    <property type="entry name" value="UCP020687"/>
    <property type="match status" value="1"/>
</dbReference>
<comment type="similarity">
    <text evidence="2 7">Belongs to the UPF0266 family.</text>
</comment>
<evidence type="ECO:0000256" key="2">
    <source>
        <dbReference type="ARBA" id="ARBA00009962"/>
    </source>
</evidence>
<evidence type="ECO:0000256" key="4">
    <source>
        <dbReference type="ARBA" id="ARBA00022692"/>
    </source>
</evidence>
<evidence type="ECO:0000256" key="3">
    <source>
        <dbReference type="ARBA" id="ARBA00022475"/>
    </source>
</evidence>
<dbReference type="Proteomes" id="UP000267630">
    <property type="component" value="Chromosome 3"/>
</dbReference>
<dbReference type="AlphaFoldDB" id="A0A7Z8Z9M9"/>
<dbReference type="InterPro" id="IPR009328">
    <property type="entry name" value="DUF986"/>
</dbReference>
<keyword evidence="9" id="KW-1185">Reference proteome</keyword>
<evidence type="ECO:0000256" key="5">
    <source>
        <dbReference type="ARBA" id="ARBA00022989"/>
    </source>
</evidence>
<evidence type="ECO:0000256" key="1">
    <source>
        <dbReference type="ARBA" id="ARBA00004651"/>
    </source>
</evidence>
<proteinExistence type="inferred from homology"/>
<dbReference type="EMBL" id="LR134253">
    <property type="protein sequence ID" value="VED48802.1"/>
    <property type="molecule type" value="Genomic_DNA"/>
</dbReference>
<gene>
    <name evidence="8" type="primary">yobD</name>
    <name evidence="8" type="ORF">NCTC9997_02425</name>
</gene>
<reference evidence="8 9" key="1">
    <citation type="submission" date="2018-12" db="EMBL/GenBank/DDBJ databases">
        <authorList>
            <consortium name="Pathogen Informatics"/>
        </authorList>
    </citation>
    <scope>NUCLEOTIDE SEQUENCE [LARGE SCALE GENOMIC DNA]</scope>
    <source>
        <strain evidence="8 9">NCTC9997</strain>
    </source>
</reference>
<dbReference type="NCBIfam" id="NF002791">
    <property type="entry name" value="PRK02913.1"/>
    <property type="match status" value="1"/>
</dbReference>
<feature type="transmembrane region" description="Helical" evidence="7">
    <location>
        <begin position="45"/>
        <end position="63"/>
    </location>
</feature>
<evidence type="ECO:0000256" key="6">
    <source>
        <dbReference type="ARBA" id="ARBA00023136"/>
    </source>
</evidence>
<dbReference type="Pfam" id="PF06173">
    <property type="entry name" value="DUF986"/>
    <property type="match status" value="1"/>
</dbReference>
<dbReference type="HAMAP" id="MF_01071">
    <property type="entry name" value="UPF0266"/>
    <property type="match status" value="1"/>
</dbReference>
<evidence type="ECO:0000256" key="7">
    <source>
        <dbReference type="HAMAP-Rule" id="MF_01071"/>
    </source>
</evidence>
<sequence>MTLTDLVLVLFILLLLAFAIYDQFIMPRRNGPQLLAVPLLRRSRVDGIIFVGLTAILIYNNIISHGALITTWLLSALALMGLYLFWIRTPKIIFKPTGFFFANIWIEYKRIKEMNLSEDGVLVMQLEQRRLLIRVRNIDDLEKIYNFSFLLSKLQI</sequence>
<organism evidence="8 9">
    <name type="scientific">Raoultella terrigena</name>
    <name type="common">Klebsiella terrigena</name>
    <dbReference type="NCBI Taxonomy" id="577"/>
    <lineage>
        <taxon>Bacteria</taxon>
        <taxon>Pseudomonadati</taxon>
        <taxon>Pseudomonadota</taxon>
        <taxon>Gammaproteobacteria</taxon>
        <taxon>Enterobacterales</taxon>
        <taxon>Enterobacteriaceae</taxon>
        <taxon>Klebsiella/Raoultella group</taxon>
        <taxon>Raoultella</taxon>
    </lineage>
</organism>
<feature type="transmembrane region" description="Helical" evidence="7">
    <location>
        <begin position="69"/>
        <end position="87"/>
    </location>
</feature>
<evidence type="ECO:0000313" key="9">
    <source>
        <dbReference type="Proteomes" id="UP000267630"/>
    </source>
</evidence>
<keyword evidence="6 7" id="KW-0472">Membrane</keyword>
<feature type="transmembrane region" description="Helical" evidence="7">
    <location>
        <begin position="6"/>
        <end position="24"/>
    </location>
</feature>
<keyword evidence="5 7" id="KW-1133">Transmembrane helix</keyword>
<accession>A0A7Z8Z9M9</accession>
<dbReference type="GO" id="GO:0005886">
    <property type="term" value="C:plasma membrane"/>
    <property type="evidence" value="ECO:0007669"/>
    <property type="project" value="UniProtKB-SubCell"/>
</dbReference>
<name>A0A7Z8Z9M9_RAOTE</name>
<keyword evidence="3 7" id="KW-1003">Cell membrane</keyword>
<evidence type="ECO:0000313" key="8">
    <source>
        <dbReference type="EMBL" id="VED48802.1"/>
    </source>
</evidence>